<dbReference type="Proteomes" id="UP000244005">
    <property type="component" value="Unassembled WGS sequence"/>
</dbReference>
<dbReference type="AlphaFoldDB" id="A0A2R6WMD7"/>
<dbReference type="InterPro" id="IPR036312">
    <property type="entry name" value="Bifun_inhib/LTP/seed_sf"/>
</dbReference>
<accession>A0A2R6WMD7</accession>
<dbReference type="Pfam" id="PF00234">
    <property type="entry name" value="Tryp_alpha_amyl"/>
    <property type="match status" value="1"/>
</dbReference>
<evidence type="ECO:0000313" key="3">
    <source>
        <dbReference type="Proteomes" id="UP000244005"/>
    </source>
</evidence>
<keyword evidence="3" id="KW-1185">Reference proteome</keyword>
<reference evidence="3" key="1">
    <citation type="journal article" date="2017" name="Cell">
        <title>Insights into land plant evolution garnered from the Marchantia polymorpha genome.</title>
        <authorList>
            <person name="Bowman J.L."/>
            <person name="Kohchi T."/>
            <person name="Yamato K.T."/>
            <person name="Jenkins J."/>
            <person name="Shu S."/>
            <person name="Ishizaki K."/>
            <person name="Yamaoka S."/>
            <person name="Nishihama R."/>
            <person name="Nakamura Y."/>
            <person name="Berger F."/>
            <person name="Adam C."/>
            <person name="Aki S.S."/>
            <person name="Althoff F."/>
            <person name="Araki T."/>
            <person name="Arteaga-Vazquez M.A."/>
            <person name="Balasubrmanian S."/>
            <person name="Barry K."/>
            <person name="Bauer D."/>
            <person name="Boehm C.R."/>
            <person name="Briginshaw L."/>
            <person name="Caballero-Perez J."/>
            <person name="Catarino B."/>
            <person name="Chen F."/>
            <person name="Chiyoda S."/>
            <person name="Chovatia M."/>
            <person name="Davies K.M."/>
            <person name="Delmans M."/>
            <person name="Demura T."/>
            <person name="Dierschke T."/>
            <person name="Dolan L."/>
            <person name="Dorantes-Acosta A.E."/>
            <person name="Eklund D.M."/>
            <person name="Florent S.N."/>
            <person name="Flores-Sandoval E."/>
            <person name="Fujiyama A."/>
            <person name="Fukuzawa H."/>
            <person name="Galik B."/>
            <person name="Grimanelli D."/>
            <person name="Grimwood J."/>
            <person name="Grossniklaus U."/>
            <person name="Hamada T."/>
            <person name="Haseloff J."/>
            <person name="Hetherington A.J."/>
            <person name="Higo A."/>
            <person name="Hirakawa Y."/>
            <person name="Hundley H.N."/>
            <person name="Ikeda Y."/>
            <person name="Inoue K."/>
            <person name="Inoue S.I."/>
            <person name="Ishida S."/>
            <person name="Jia Q."/>
            <person name="Kakita M."/>
            <person name="Kanazawa T."/>
            <person name="Kawai Y."/>
            <person name="Kawashima T."/>
            <person name="Kennedy M."/>
            <person name="Kinose K."/>
            <person name="Kinoshita T."/>
            <person name="Kohara Y."/>
            <person name="Koide E."/>
            <person name="Komatsu K."/>
            <person name="Kopischke S."/>
            <person name="Kubo M."/>
            <person name="Kyozuka J."/>
            <person name="Lagercrantz U."/>
            <person name="Lin S.S."/>
            <person name="Lindquist E."/>
            <person name="Lipzen A.M."/>
            <person name="Lu C.W."/>
            <person name="De Luna E."/>
            <person name="Martienssen R.A."/>
            <person name="Minamino N."/>
            <person name="Mizutani M."/>
            <person name="Mizutani M."/>
            <person name="Mochizuki N."/>
            <person name="Monte I."/>
            <person name="Mosher R."/>
            <person name="Nagasaki H."/>
            <person name="Nakagami H."/>
            <person name="Naramoto S."/>
            <person name="Nishitani K."/>
            <person name="Ohtani M."/>
            <person name="Okamoto T."/>
            <person name="Okumura M."/>
            <person name="Phillips J."/>
            <person name="Pollak B."/>
            <person name="Reinders A."/>
            <person name="Rovekamp M."/>
            <person name="Sano R."/>
            <person name="Sawa S."/>
            <person name="Schmid M.W."/>
            <person name="Shirakawa M."/>
            <person name="Solano R."/>
            <person name="Spunde A."/>
            <person name="Suetsugu N."/>
            <person name="Sugano S."/>
            <person name="Sugiyama A."/>
            <person name="Sun R."/>
            <person name="Suzuki Y."/>
            <person name="Takenaka M."/>
            <person name="Takezawa D."/>
            <person name="Tomogane H."/>
            <person name="Tsuzuki M."/>
            <person name="Ueda T."/>
            <person name="Umeda M."/>
            <person name="Ward J.M."/>
            <person name="Watanabe Y."/>
            <person name="Yazaki K."/>
            <person name="Yokoyama R."/>
            <person name="Yoshitake Y."/>
            <person name="Yotsui I."/>
            <person name="Zachgo S."/>
            <person name="Schmutz J."/>
        </authorList>
    </citation>
    <scope>NUCLEOTIDE SEQUENCE [LARGE SCALE GENOMIC DNA]</scope>
    <source>
        <strain evidence="3">Tak-1</strain>
    </source>
</reference>
<dbReference type="Gramene" id="Mp7g03810.1">
    <property type="protein sequence ID" value="Mp7g03810.1.cds1"/>
    <property type="gene ID" value="Mp7g03810"/>
</dbReference>
<feature type="domain" description="Bifunctional inhibitor/plant lipid transfer protein/seed storage helical" evidence="1">
    <location>
        <begin position="53"/>
        <end position="128"/>
    </location>
</feature>
<evidence type="ECO:0000313" key="2">
    <source>
        <dbReference type="EMBL" id="PTQ35020.1"/>
    </source>
</evidence>
<dbReference type="InterPro" id="IPR016140">
    <property type="entry name" value="Bifunc_inhib/LTP/seed_store"/>
</dbReference>
<name>A0A2R6WMD7_MARPO</name>
<dbReference type="EMBL" id="KZ772746">
    <property type="protein sequence ID" value="PTQ35020.1"/>
    <property type="molecule type" value="Genomic_DNA"/>
</dbReference>
<organism evidence="2 3">
    <name type="scientific">Marchantia polymorpha</name>
    <name type="common">Common liverwort</name>
    <name type="synonym">Marchantia aquatica</name>
    <dbReference type="NCBI Taxonomy" id="3197"/>
    <lineage>
        <taxon>Eukaryota</taxon>
        <taxon>Viridiplantae</taxon>
        <taxon>Streptophyta</taxon>
        <taxon>Embryophyta</taxon>
        <taxon>Marchantiophyta</taxon>
        <taxon>Marchantiopsida</taxon>
        <taxon>Marchantiidae</taxon>
        <taxon>Marchantiales</taxon>
        <taxon>Marchantiaceae</taxon>
        <taxon>Marchantia</taxon>
    </lineage>
</organism>
<protein>
    <recommendedName>
        <fullName evidence="1">Bifunctional inhibitor/plant lipid transfer protein/seed storage helical domain-containing protein</fullName>
    </recommendedName>
</protein>
<evidence type="ECO:0000259" key="1">
    <source>
        <dbReference type="Pfam" id="PF00234"/>
    </source>
</evidence>
<gene>
    <name evidence="2" type="ORF">MARPO_0074s0016</name>
</gene>
<sequence>MVVQRNPAFRMGEMRRISRVRFVYALLLTYLIIGTTVTEALLPACVGNRRGILSPCKSALNKPHQVVHNSTCCRAVESFLFPGCLCLALSSKMPRSQRNPFPITTNATSTVHFLWEKCVLPLPEYFECIS</sequence>
<dbReference type="SUPFAM" id="SSF47699">
    <property type="entry name" value="Bifunctional inhibitor/lipid-transfer protein/seed storage 2S albumin"/>
    <property type="match status" value="1"/>
</dbReference>
<proteinExistence type="predicted"/>